<name>A0A117L335_9THEM</name>
<dbReference type="Proteomes" id="UP000058636">
    <property type="component" value="Unassembled WGS sequence"/>
</dbReference>
<sequence length="36" mass="3806">MEKRILGKTGEKLSVVGFGGIVVMNESVESAKKIVA</sequence>
<evidence type="ECO:0000313" key="1">
    <source>
        <dbReference type="EMBL" id="KUK23125.1"/>
    </source>
</evidence>
<proteinExistence type="predicted"/>
<accession>A0A117L335</accession>
<gene>
    <name evidence="1" type="ORF">XD57_0783</name>
</gene>
<dbReference type="AlphaFoldDB" id="A0A117L335"/>
<reference evidence="1 2" key="1">
    <citation type="journal article" date="2015" name="MBio">
        <title>Genome-Resolved Metagenomic Analysis Reveals Roles for Candidate Phyla and Other Microbial Community Members in Biogeochemical Transformations in Oil Reservoirs.</title>
        <authorList>
            <person name="Hu P."/>
            <person name="Tom L."/>
            <person name="Singh A."/>
            <person name="Thomas B.C."/>
            <person name="Baker B.J."/>
            <person name="Piceno Y.M."/>
            <person name="Andersen G.L."/>
            <person name="Banfield J.F."/>
        </authorList>
    </citation>
    <scope>NUCLEOTIDE SEQUENCE [LARGE SCALE GENOMIC DNA]</scope>
    <source>
        <strain evidence="1">46_26</strain>
    </source>
</reference>
<evidence type="ECO:0000313" key="2">
    <source>
        <dbReference type="Proteomes" id="UP000058636"/>
    </source>
</evidence>
<dbReference type="EMBL" id="LGFG01000050">
    <property type="protein sequence ID" value="KUK23125.1"/>
    <property type="molecule type" value="Genomic_DNA"/>
</dbReference>
<organism evidence="1 2">
    <name type="scientific">Thermotoga petrophila</name>
    <dbReference type="NCBI Taxonomy" id="93929"/>
    <lineage>
        <taxon>Bacteria</taxon>
        <taxon>Thermotogati</taxon>
        <taxon>Thermotogota</taxon>
        <taxon>Thermotogae</taxon>
        <taxon>Thermotogales</taxon>
        <taxon>Thermotogaceae</taxon>
        <taxon>Thermotoga</taxon>
    </lineage>
</organism>
<comment type="caution">
    <text evidence="1">The sequence shown here is derived from an EMBL/GenBank/DDBJ whole genome shotgun (WGS) entry which is preliminary data.</text>
</comment>
<feature type="non-terminal residue" evidence="1">
    <location>
        <position position="36"/>
    </location>
</feature>
<protein>
    <submittedName>
        <fullName evidence="1">Aldo/keto reductase</fullName>
    </submittedName>
</protein>